<evidence type="ECO:0000256" key="1">
    <source>
        <dbReference type="SAM" id="MobiDB-lite"/>
    </source>
</evidence>
<sequence length="712" mass="69052">MTAPKHTPALILLTLTLAACGGGGTPAPIGTPVTNLADSGAGSLRDTLAAAKSGDTLRLTGTGTLTLASPLRIDRNVTIIATGVTIDAAGKGRALDVAKGATVTMQGGTLKGGTGAVLPGQAVSVTYGGVLSNAGTLTLDGVTVTGGKANVGGGIYNMEGATLTLKGSTNVTGNEATIADPADYVLDQGIGGGIFTKGTLLLAGGSVSANTAGWDGGGIYAGRGSVTTISAGKVDGNQAVHPVQLVNGGSYGSAGGGLFTRGTLSITGGTISDNTATFFGAGIASYLTCLNADCTSVERPVLTMTGGNVSNNLQSNPDKKGSGGGIFTNGTASITGGTITDNRSEAGGGIAVFHKLTLGGVTLTKNSSTQVGGAVYVGSDVLVNGATISENSAPYGGGMYVGNNGMLTIQDGLFTKNAASKFGGAIHSIHNVAGFTMTGGTIRGNSATLAGGGINSDSPMSLTGGVIEDNTTPGVGGGIATYAQSGTQPTVTLGGTLVIRNNRADRGGGVSIGSAEQGVGTHVIQGATIQGNTAQTAGGGVAVWTGSALKLVSGSITGNTVVTTGGGIVVADKGRVEMTGGSITGNTVTSRTEGQGGGGGIRLYAGASVTASGGTISNNTAWFGGGVETNGAYQTSPTSTFVLSGATVSGNRADGRDGGGFWNDGELTIQSGSVTGNSARNGGGVFNTRVGVYAQPGGSVSGNNPDNVFNVP</sequence>
<accession>A0ABQ2J2G9</accession>
<dbReference type="PANTHER" id="PTHR11319:SF35">
    <property type="entry name" value="OUTER MEMBRANE PROTEIN PMPC-RELATED"/>
    <property type="match status" value="1"/>
</dbReference>
<dbReference type="PROSITE" id="PS51257">
    <property type="entry name" value="PROKAR_LIPOPROTEIN"/>
    <property type="match status" value="1"/>
</dbReference>
<name>A0ABQ2J2G9_9DEIO</name>
<dbReference type="InterPro" id="IPR006626">
    <property type="entry name" value="PbH1"/>
</dbReference>
<dbReference type="RefSeq" id="WP_189055545.1">
    <property type="nucleotide sequence ID" value="NZ_BMOR01000004.1"/>
</dbReference>
<feature type="signal peptide" evidence="2">
    <location>
        <begin position="1"/>
        <end position="21"/>
    </location>
</feature>
<dbReference type="Gene3D" id="2.160.20.20">
    <property type="match status" value="1"/>
</dbReference>
<organism evidence="3 4">
    <name type="scientific">Deinococcus daejeonensis</name>
    <dbReference type="NCBI Taxonomy" id="1007098"/>
    <lineage>
        <taxon>Bacteria</taxon>
        <taxon>Thermotogati</taxon>
        <taxon>Deinococcota</taxon>
        <taxon>Deinococci</taxon>
        <taxon>Deinococcales</taxon>
        <taxon>Deinococcaceae</taxon>
        <taxon>Deinococcus</taxon>
    </lineage>
</organism>
<proteinExistence type="predicted"/>
<evidence type="ECO:0000256" key="2">
    <source>
        <dbReference type="SAM" id="SignalP"/>
    </source>
</evidence>
<dbReference type="Proteomes" id="UP000645517">
    <property type="component" value="Unassembled WGS sequence"/>
</dbReference>
<gene>
    <name evidence="3" type="ORF">GCM10010842_15040</name>
</gene>
<dbReference type="SMART" id="SM00710">
    <property type="entry name" value="PbH1"/>
    <property type="match status" value="14"/>
</dbReference>
<feature type="chain" id="PRO_5046420392" description="Polymorphic outer membrane protein" evidence="2">
    <location>
        <begin position="22"/>
        <end position="712"/>
    </location>
</feature>
<evidence type="ECO:0000313" key="3">
    <source>
        <dbReference type="EMBL" id="GGN35350.1"/>
    </source>
</evidence>
<evidence type="ECO:0008006" key="5">
    <source>
        <dbReference type="Google" id="ProtNLM"/>
    </source>
</evidence>
<feature type="region of interest" description="Disordered" evidence="1">
    <location>
        <begin position="308"/>
        <end position="327"/>
    </location>
</feature>
<dbReference type="SUPFAM" id="SSF51126">
    <property type="entry name" value="Pectin lyase-like"/>
    <property type="match status" value="2"/>
</dbReference>
<dbReference type="InterPro" id="IPR011050">
    <property type="entry name" value="Pectin_lyase_fold/virulence"/>
</dbReference>
<comment type="caution">
    <text evidence="3">The sequence shown here is derived from an EMBL/GenBank/DDBJ whole genome shotgun (WGS) entry which is preliminary data.</text>
</comment>
<dbReference type="PANTHER" id="PTHR11319">
    <property type="entry name" value="G PROTEIN-COUPLED RECEPTOR-RELATED"/>
    <property type="match status" value="1"/>
</dbReference>
<reference evidence="4" key="1">
    <citation type="journal article" date="2019" name="Int. J. Syst. Evol. Microbiol.">
        <title>The Global Catalogue of Microorganisms (GCM) 10K type strain sequencing project: providing services to taxonomists for standard genome sequencing and annotation.</title>
        <authorList>
            <consortium name="The Broad Institute Genomics Platform"/>
            <consortium name="The Broad Institute Genome Sequencing Center for Infectious Disease"/>
            <person name="Wu L."/>
            <person name="Ma J."/>
        </authorList>
    </citation>
    <scope>NUCLEOTIDE SEQUENCE [LARGE SCALE GENOMIC DNA]</scope>
    <source>
        <strain evidence="4">JCM 16918</strain>
    </source>
</reference>
<protein>
    <recommendedName>
        <fullName evidence="5">Polymorphic outer membrane protein</fullName>
    </recommendedName>
</protein>
<keyword evidence="2" id="KW-0732">Signal</keyword>
<dbReference type="EMBL" id="BMOR01000004">
    <property type="protein sequence ID" value="GGN35350.1"/>
    <property type="molecule type" value="Genomic_DNA"/>
</dbReference>
<keyword evidence="4" id="KW-1185">Reference proteome</keyword>
<evidence type="ECO:0000313" key="4">
    <source>
        <dbReference type="Proteomes" id="UP000645517"/>
    </source>
</evidence>
<dbReference type="InterPro" id="IPR012332">
    <property type="entry name" value="Autotransporter_pectin_lyase_C"/>
</dbReference>